<dbReference type="Pfam" id="PF17200">
    <property type="entry name" value="sCache_2"/>
    <property type="match status" value="1"/>
</dbReference>
<comment type="similarity">
    <text evidence="7">Belongs to the methyl-accepting chemotaxis (MCP) protein family.</text>
</comment>
<evidence type="ECO:0000259" key="10">
    <source>
        <dbReference type="PROSITE" id="PS50111"/>
    </source>
</evidence>
<keyword evidence="4 9" id="KW-0812">Transmembrane</keyword>
<dbReference type="CDD" id="cd06225">
    <property type="entry name" value="HAMP"/>
    <property type="match status" value="1"/>
</dbReference>
<dbReference type="InterPro" id="IPR051310">
    <property type="entry name" value="MCP_chemotaxis"/>
</dbReference>
<dbReference type="EMBL" id="AP024355">
    <property type="protein sequence ID" value="BCR06375.1"/>
    <property type="molecule type" value="Genomic_DNA"/>
</dbReference>
<dbReference type="SUPFAM" id="SSF58104">
    <property type="entry name" value="Methyl-accepting chemotaxis protein (MCP) signaling domain"/>
    <property type="match status" value="1"/>
</dbReference>
<gene>
    <name evidence="12" type="ORF">DESUT3_34440</name>
</gene>
<dbReference type="InterPro" id="IPR004089">
    <property type="entry name" value="MCPsignal_dom"/>
</dbReference>
<evidence type="ECO:0000256" key="6">
    <source>
        <dbReference type="ARBA" id="ARBA00023136"/>
    </source>
</evidence>
<dbReference type="Pfam" id="PF00015">
    <property type="entry name" value="MCPsignal"/>
    <property type="match status" value="1"/>
</dbReference>
<dbReference type="SMART" id="SM00283">
    <property type="entry name" value="MA"/>
    <property type="match status" value="1"/>
</dbReference>
<dbReference type="SMART" id="SM00304">
    <property type="entry name" value="HAMP"/>
    <property type="match status" value="1"/>
</dbReference>
<keyword evidence="13" id="KW-1185">Reference proteome</keyword>
<evidence type="ECO:0000256" key="3">
    <source>
        <dbReference type="ARBA" id="ARBA00022481"/>
    </source>
</evidence>
<dbReference type="PANTHER" id="PTHR43531">
    <property type="entry name" value="PROTEIN ICFG"/>
    <property type="match status" value="1"/>
</dbReference>
<evidence type="ECO:0000256" key="7">
    <source>
        <dbReference type="ARBA" id="ARBA00029447"/>
    </source>
</evidence>
<keyword evidence="8" id="KW-0807">Transducer</keyword>
<organism evidence="12 13">
    <name type="scientific">Desulfuromonas versatilis</name>
    <dbReference type="NCBI Taxonomy" id="2802975"/>
    <lineage>
        <taxon>Bacteria</taxon>
        <taxon>Pseudomonadati</taxon>
        <taxon>Thermodesulfobacteriota</taxon>
        <taxon>Desulfuromonadia</taxon>
        <taxon>Desulfuromonadales</taxon>
        <taxon>Desulfuromonadaceae</taxon>
        <taxon>Desulfuromonas</taxon>
    </lineage>
</organism>
<dbReference type="Proteomes" id="UP001319827">
    <property type="component" value="Chromosome"/>
</dbReference>
<dbReference type="Gene3D" id="3.30.450.20">
    <property type="entry name" value="PAS domain"/>
    <property type="match status" value="1"/>
</dbReference>
<proteinExistence type="inferred from homology"/>
<keyword evidence="2" id="KW-1003">Cell membrane</keyword>
<evidence type="ECO:0000259" key="11">
    <source>
        <dbReference type="PROSITE" id="PS50885"/>
    </source>
</evidence>
<feature type="domain" description="Methyl-accepting transducer" evidence="10">
    <location>
        <begin position="325"/>
        <end position="554"/>
    </location>
</feature>
<evidence type="ECO:0000256" key="4">
    <source>
        <dbReference type="ARBA" id="ARBA00022692"/>
    </source>
</evidence>
<accession>A0ABM8HZW3</accession>
<dbReference type="InterPro" id="IPR033480">
    <property type="entry name" value="sCache_2"/>
</dbReference>
<evidence type="ECO:0000256" key="2">
    <source>
        <dbReference type="ARBA" id="ARBA00022475"/>
    </source>
</evidence>
<reference evidence="12 13" key="1">
    <citation type="journal article" date="2016" name="C (Basel)">
        <title>Selective Growth of and Electricity Production by Marine Exoelectrogenic Bacteria in Self-Aggregated Hydrogel of Microbially Reduced Graphene Oxide.</title>
        <authorList>
            <person name="Yoshida N."/>
            <person name="Goto Y."/>
            <person name="Miyata Y."/>
        </authorList>
    </citation>
    <scope>NUCLEOTIDE SEQUENCE [LARGE SCALE GENOMIC DNA]</scope>
    <source>
        <strain evidence="12 13">NIT-T3</strain>
    </source>
</reference>
<dbReference type="Gene3D" id="1.10.287.950">
    <property type="entry name" value="Methyl-accepting chemotaxis protein"/>
    <property type="match status" value="1"/>
</dbReference>
<dbReference type="Gene3D" id="1.10.8.500">
    <property type="entry name" value="HAMP domain in histidine kinase"/>
    <property type="match status" value="1"/>
</dbReference>
<feature type="transmembrane region" description="Helical" evidence="9">
    <location>
        <begin position="12"/>
        <end position="32"/>
    </location>
</feature>
<dbReference type="Pfam" id="PF00672">
    <property type="entry name" value="HAMP"/>
    <property type="match status" value="1"/>
</dbReference>
<dbReference type="RefSeq" id="WP_221249756.1">
    <property type="nucleotide sequence ID" value="NZ_AP024355.1"/>
</dbReference>
<evidence type="ECO:0000313" key="12">
    <source>
        <dbReference type="EMBL" id="BCR06375.1"/>
    </source>
</evidence>
<reference evidence="12 13" key="2">
    <citation type="journal article" date="2021" name="Int. J. Syst. Evol. Microbiol.">
        <title>Isolation and Polyphasic Characterization of Desulfuromonas versatilis sp. Nov., an Electrogenic Bacteria Capable of Versatile Metabolism Isolated from a Graphene Oxide-Reducing Enrichment Culture.</title>
        <authorList>
            <person name="Xie L."/>
            <person name="Yoshida N."/>
            <person name="Ishii S."/>
            <person name="Meng L."/>
        </authorList>
    </citation>
    <scope>NUCLEOTIDE SEQUENCE [LARGE SCALE GENOMIC DNA]</scope>
    <source>
        <strain evidence="12 13">NIT-T3</strain>
    </source>
</reference>
<evidence type="ECO:0000256" key="8">
    <source>
        <dbReference type="PROSITE-ProRule" id="PRU00284"/>
    </source>
</evidence>
<evidence type="ECO:0000256" key="5">
    <source>
        <dbReference type="ARBA" id="ARBA00022989"/>
    </source>
</evidence>
<name>A0ABM8HZW3_9BACT</name>
<dbReference type="PROSITE" id="PS50111">
    <property type="entry name" value="CHEMOTAXIS_TRANSDUC_2"/>
    <property type="match status" value="1"/>
</dbReference>
<keyword evidence="5 9" id="KW-1133">Transmembrane helix</keyword>
<keyword evidence="6 9" id="KW-0472">Membrane</keyword>
<sequence length="589" mass="63278">MEKGFTIGGKIRLLVGTLLVFTALVGVGYHTLVGKVRDVGIAKTAEVMLEGHQRELKNLVDSMAATLGRAIAEAPDEQARQQIIGQLLDKVRFEEDGSGYFFVYTRAGVVVTVPPKPELRGKDLSGNVDKKGNHFIRDLIAAAGRGGDFVRYYFDKPGQGVQPKLAYAKTIPGTDYWVGTGVYIDNVEQNELANRAEINALSGKFVTWLIAGVVLLLALVLPLSWLLVRSIVKPVKGIEEFARQVSAGNLGTRLSGRFDGELRQLKVSIEQMAERLRQRAQLAEAIAEGDLTGEVELTSEQDQFGKALAKMTRRLNELMGQIQISGEQIASGAMQVSDSSQSLSQGATESASSLEQISSSLTEITSQTRLSAENAGQARQLTLQVREAANQGNLRMRTMVSAMGEINEASQNISRIIKTIDEIAFQTNLLALNAAVEAARAGQHGKGFAVVAEEVRNLAARSATAARETAELIQNSVEKTTRGSDIARQTEEAFGTIVGGIGQASALVEEIAAAANEQAQGLAQINIGLGQIDQVTQQNTANAEESAAAAEELSSQAARLRDMLGRFRIKGRQGAANSRALSYQPDDWG</sequence>
<keyword evidence="3" id="KW-0488">Methylation</keyword>
<dbReference type="CDD" id="cd11386">
    <property type="entry name" value="MCP_signal"/>
    <property type="match status" value="1"/>
</dbReference>
<dbReference type="InterPro" id="IPR003660">
    <property type="entry name" value="HAMP_dom"/>
</dbReference>
<dbReference type="PROSITE" id="PS50885">
    <property type="entry name" value="HAMP"/>
    <property type="match status" value="1"/>
</dbReference>
<evidence type="ECO:0000256" key="1">
    <source>
        <dbReference type="ARBA" id="ARBA00004651"/>
    </source>
</evidence>
<dbReference type="SMART" id="SM01049">
    <property type="entry name" value="Cache_2"/>
    <property type="match status" value="1"/>
</dbReference>
<evidence type="ECO:0000313" key="13">
    <source>
        <dbReference type="Proteomes" id="UP001319827"/>
    </source>
</evidence>
<protein>
    <submittedName>
        <fullName evidence="12">Methyl-accepting chemotaxis protein</fullName>
    </submittedName>
</protein>
<feature type="transmembrane region" description="Helical" evidence="9">
    <location>
        <begin position="205"/>
        <end position="228"/>
    </location>
</feature>
<dbReference type="PANTHER" id="PTHR43531:SF14">
    <property type="entry name" value="METHYL-ACCEPTING CHEMOTAXIS PROTEIN I-RELATED"/>
    <property type="match status" value="1"/>
</dbReference>
<comment type="subcellular location">
    <subcellularLocation>
        <location evidence="1">Cell membrane</location>
        <topology evidence="1">Multi-pass membrane protein</topology>
    </subcellularLocation>
</comment>
<evidence type="ECO:0000256" key="9">
    <source>
        <dbReference type="SAM" id="Phobius"/>
    </source>
</evidence>
<feature type="domain" description="HAMP" evidence="11">
    <location>
        <begin position="229"/>
        <end position="281"/>
    </location>
</feature>